<feature type="transmembrane region" description="Helical" evidence="8">
    <location>
        <begin position="364"/>
        <end position="391"/>
    </location>
</feature>
<evidence type="ECO:0000256" key="5">
    <source>
        <dbReference type="ARBA" id="ARBA00022989"/>
    </source>
</evidence>
<feature type="transmembrane region" description="Helical" evidence="8">
    <location>
        <begin position="610"/>
        <end position="634"/>
    </location>
</feature>
<feature type="transmembrane region" description="Helical" evidence="8">
    <location>
        <begin position="528"/>
        <end position="551"/>
    </location>
</feature>
<evidence type="ECO:0000256" key="1">
    <source>
        <dbReference type="ARBA" id="ARBA00004141"/>
    </source>
</evidence>
<keyword evidence="10" id="KW-1185">Reference proteome</keyword>
<sequence length="678" mass="75730">MAVLQMQKVSICALKKDRKAILEKIQSMGVMEISRFESEEEGFQTVNTQEDRSAFEKNAALADTALNILQEYVPEKVSMFASLEGKDLIEKSKYLETAHREKEVLDMAAQVVKLHKQTAECKANVQKLENQIETLRPWMNLDIPGDFQGTETAAVLIGSMSGSLTLEDIYSLILEQAPEVSGVDISILSSERDTVYLAVVCLKKDVEKVEEILRQSGFARPSQSMSKIPAREKEDLQQQITVLQQEMEECGNKIASYASEREKFKLISDYFRARAEKYQILGQLPQSKKTFLAEGYVPAKAVPALEKALNADFDLSFETEEIPEEEEMPVLLENNGFSESVEGVLESYGLPKKGEIDPTMLMSFFYVFFFGLMLSDAAYGLVMFLGCFVILKKFPRMEQSLKKSIKMFMYCGVSTLIWGILFGGYFGDAIDVVARTFFHVEVPEGGLVKALWFVPLNEPMRMLMYSMAFGLIHLFVGLGIKGYMLLRDKKVLDFFCDVVLWYVFLIGLLLLLLPSSIFASIAQVDPSIFPPFVGSAGKILAIAGALGLLFMSGRSSKNFGLRLALGAYDIYNVTGWLSDVLSYSRLLALGLATGVIASVINQMGSMMGDGVLGVVVFLVVFVFGHTFNMAINILGAYVHTNRLQFVEFFGKFYEGGGKAFHPFKFNTKYVDIKEEKSL</sequence>
<protein>
    <submittedName>
        <fullName evidence="9">V-type ATP synthase subunit I</fullName>
    </submittedName>
</protein>
<organism evidence="9 10">
    <name type="scientific">Blautia hansenii</name>
    <name type="common">Ruminococcus hansenii</name>
    <dbReference type="NCBI Taxonomy" id="1322"/>
    <lineage>
        <taxon>Bacteria</taxon>
        <taxon>Bacillati</taxon>
        <taxon>Bacillota</taxon>
        <taxon>Clostridia</taxon>
        <taxon>Lachnospirales</taxon>
        <taxon>Lachnospiraceae</taxon>
        <taxon>Blautia</taxon>
    </lineage>
</organism>
<feature type="transmembrane region" description="Helical" evidence="8">
    <location>
        <begin position="407"/>
        <end position="427"/>
    </location>
</feature>
<proteinExistence type="inferred from homology"/>
<comment type="caution">
    <text evidence="9">The sequence shown here is derived from an EMBL/GenBank/DDBJ whole genome shotgun (WGS) entry which is preliminary data.</text>
</comment>
<dbReference type="Gene3D" id="1.20.1460.20">
    <property type="match status" value="1"/>
</dbReference>
<keyword evidence="5 8" id="KW-1133">Transmembrane helix</keyword>
<dbReference type="PANTHER" id="PTHR11629">
    <property type="entry name" value="VACUOLAR PROTON ATPASES"/>
    <property type="match status" value="1"/>
</dbReference>
<name>A0ABX2I752_BLAHA</name>
<dbReference type="PANTHER" id="PTHR11629:SF63">
    <property type="entry name" value="V-TYPE PROTON ATPASE SUBUNIT A"/>
    <property type="match status" value="1"/>
</dbReference>
<dbReference type="RefSeq" id="WP_173749065.1">
    <property type="nucleotide sequence ID" value="NZ_JAAITA010000007.1"/>
</dbReference>
<evidence type="ECO:0000256" key="8">
    <source>
        <dbReference type="SAM" id="Phobius"/>
    </source>
</evidence>
<dbReference type="EMBL" id="JAAITA010000007">
    <property type="protein sequence ID" value="NSJ86044.1"/>
    <property type="molecule type" value="Genomic_DNA"/>
</dbReference>
<evidence type="ECO:0000256" key="7">
    <source>
        <dbReference type="ARBA" id="ARBA00023136"/>
    </source>
</evidence>
<evidence type="ECO:0000313" key="10">
    <source>
        <dbReference type="Proteomes" id="UP000822142"/>
    </source>
</evidence>
<dbReference type="Gene3D" id="3.30.70.2750">
    <property type="match status" value="1"/>
</dbReference>
<gene>
    <name evidence="9" type="ORF">G5A70_07625</name>
</gene>
<dbReference type="InterPro" id="IPR002490">
    <property type="entry name" value="V-ATPase_116kDa_su"/>
</dbReference>
<evidence type="ECO:0000256" key="2">
    <source>
        <dbReference type="ARBA" id="ARBA00009904"/>
    </source>
</evidence>
<feature type="transmembrane region" description="Helical" evidence="8">
    <location>
        <begin position="586"/>
        <end position="604"/>
    </location>
</feature>
<comment type="similarity">
    <text evidence="2">Belongs to the V-ATPase 116 kDa subunit family.</text>
</comment>
<keyword evidence="7 8" id="KW-0472">Membrane</keyword>
<evidence type="ECO:0000256" key="3">
    <source>
        <dbReference type="ARBA" id="ARBA00022448"/>
    </source>
</evidence>
<dbReference type="Proteomes" id="UP000822142">
    <property type="component" value="Unassembled WGS sequence"/>
</dbReference>
<dbReference type="Gene3D" id="3.30.70.2170">
    <property type="match status" value="1"/>
</dbReference>
<evidence type="ECO:0000256" key="6">
    <source>
        <dbReference type="ARBA" id="ARBA00023065"/>
    </source>
</evidence>
<keyword evidence="4 8" id="KW-0812">Transmembrane</keyword>
<feature type="transmembrane region" description="Helical" evidence="8">
    <location>
        <begin position="498"/>
        <end position="522"/>
    </location>
</feature>
<reference evidence="9 10" key="1">
    <citation type="journal article" date="2020" name="Cell Host Microbe">
        <title>Functional and Genomic Variation between Human-Derived Isolates of Lachnospiraceae Reveals Inter- and Intra-Species Diversity.</title>
        <authorList>
            <person name="Sorbara M.T."/>
            <person name="Littmann E.R."/>
            <person name="Fontana E."/>
            <person name="Moody T.U."/>
            <person name="Kohout C.E."/>
            <person name="Gjonbalaj M."/>
            <person name="Eaton V."/>
            <person name="Seok R."/>
            <person name="Leiner I.M."/>
            <person name="Pamer E.G."/>
        </authorList>
    </citation>
    <scope>NUCLEOTIDE SEQUENCE [LARGE SCALE GENOMIC DNA]</scope>
    <source>
        <strain evidence="9 10">MSK.15.26</strain>
    </source>
</reference>
<feature type="transmembrane region" description="Helical" evidence="8">
    <location>
        <begin position="462"/>
        <end position="486"/>
    </location>
</feature>
<comment type="subcellular location">
    <subcellularLocation>
        <location evidence="1">Membrane</location>
        <topology evidence="1">Multi-pass membrane protein</topology>
    </subcellularLocation>
</comment>
<evidence type="ECO:0000313" key="9">
    <source>
        <dbReference type="EMBL" id="NSJ86044.1"/>
    </source>
</evidence>
<dbReference type="Pfam" id="PF01496">
    <property type="entry name" value="V_ATPase_I"/>
    <property type="match status" value="2"/>
</dbReference>
<keyword evidence="6" id="KW-0406">Ion transport</keyword>
<evidence type="ECO:0000256" key="4">
    <source>
        <dbReference type="ARBA" id="ARBA00022692"/>
    </source>
</evidence>
<keyword evidence="3" id="KW-0813">Transport</keyword>
<accession>A0ABX2I752</accession>